<evidence type="ECO:0000256" key="1">
    <source>
        <dbReference type="SAM" id="Phobius"/>
    </source>
</evidence>
<dbReference type="InterPro" id="IPR009339">
    <property type="entry name" value="DUF998"/>
</dbReference>
<feature type="transmembrane region" description="Helical" evidence="1">
    <location>
        <begin position="9"/>
        <end position="31"/>
    </location>
</feature>
<keyword evidence="1" id="KW-0472">Membrane</keyword>
<keyword evidence="1" id="KW-0812">Transmembrane</keyword>
<feature type="transmembrane region" description="Helical" evidence="1">
    <location>
        <begin position="86"/>
        <end position="104"/>
    </location>
</feature>
<feature type="transmembrane region" description="Helical" evidence="1">
    <location>
        <begin position="187"/>
        <end position="206"/>
    </location>
</feature>
<organism evidence="2 3">
    <name type="scientific">Marinobacterium halophilum</name>
    <dbReference type="NCBI Taxonomy" id="267374"/>
    <lineage>
        <taxon>Bacteria</taxon>
        <taxon>Pseudomonadati</taxon>
        <taxon>Pseudomonadota</taxon>
        <taxon>Gammaproteobacteria</taxon>
        <taxon>Oceanospirillales</taxon>
        <taxon>Oceanospirillaceae</taxon>
        <taxon>Marinobacterium</taxon>
    </lineage>
</organism>
<reference evidence="2 3" key="1">
    <citation type="submission" date="2018-03" db="EMBL/GenBank/DDBJ databases">
        <title>Genomic Encyclopedia of Archaeal and Bacterial Type Strains, Phase II (KMG-II): from individual species to whole genera.</title>
        <authorList>
            <person name="Goeker M."/>
        </authorList>
    </citation>
    <scope>NUCLEOTIDE SEQUENCE [LARGE SCALE GENOMIC DNA]</scope>
    <source>
        <strain evidence="2 3">DSM 17586</strain>
    </source>
</reference>
<comment type="caution">
    <text evidence="2">The sequence shown here is derived from an EMBL/GenBank/DDBJ whole genome shotgun (WGS) entry which is preliminary data.</text>
</comment>
<sequence length="210" mass="23079">MNGSLNRWYYFSGLLAPIWLLLGVVIAGSLYPEYSHYNQAMSELGAKGSPTHILSPIINNYPLSVLFMLFGIGIVKTFTTSKLARISGVLIIIHGLSSFSAGFFSCDVGCSLESPSREQNIHNISGLILFFSLLFSSLIWIFISNRCLGVKWFGWFSLACSLVAVALLPLMAGAVESGEGFGLYQRLNYGSQALWVFVFSLILLRLKVTS</sequence>
<gene>
    <name evidence="2" type="ORF">CLV44_101175</name>
</gene>
<protein>
    <submittedName>
        <fullName evidence="2">Uncharacterized protein DUF998</fullName>
    </submittedName>
</protein>
<dbReference type="Proteomes" id="UP000242133">
    <property type="component" value="Unassembled WGS sequence"/>
</dbReference>
<dbReference type="AlphaFoldDB" id="A0A2P8F4Y5"/>
<dbReference type="RefSeq" id="WP_106590215.1">
    <property type="nucleotide sequence ID" value="NZ_PYGI01000001.1"/>
</dbReference>
<dbReference type="OrthoDB" id="679392at2"/>
<proteinExistence type="predicted"/>
<keyword evidence="1" id="KW-1133">Transmembrane helix</keyword>
<dbReference type="EMBL" id="PYGI01000001">
    <property type="protein sequence ID" value="PSL16776.1"/>
    <property type="molecule type" value="Genomic_DNA"/>
</dbReference>
<accession>A0A2P8F4Y5</accession>
<evidence type="ECO:0000313" key="2">
    <source>
        <dbReference type="EMBL" id="PSL16776.1"/>
    </source>
</evidence>
<keyword evidence="3" id="KW-1185">Reference proteome</keyword>
<dbReference type="Pfam" id="PF06197">
    <property type="entry name" value="DUF998"/>
    <property type="match status" value="1"/>
</dbReference>
<name>A0A2P8F4Y5_9GAMM</name>
<feature type="transmembrane region" description="Helical" evidence="1">
    <location>
        <begin position="155"/>
        <end position="175"/>
    </location>
</feature>
<feature type="transmembrane region" description="Helical" evidence="1">
    <location>
        <begin position="124"/>
        <end position="143"/>
    </location>
</feature>
<feature type="transmembrane region" description="Helical" evidence="1">
    <location>
        <begin position="51"/>
        <end position="74"/>
    </location>
</feature>
<evidence type="ECO:0000313" key="3">
    <source>
        <dbReference type="Proteomes" id="UP000242133"/>
    </source>
</evidence>